<keyword evidence="6" id="KW-1185">Reference proteome</keyword>
<dbReference type="InterPro" id="IPR008037">
    <property type="entry name" value="Pacifastin_dom"/>
</dbReference>
<reference evidence="5" key="1">
    <citation type="submission" date="2023-08" db="EMBL/GenBank/DDBJ databases">
        <authorList>
            <person name="Alioto T."/>
            <person name="Alioto T."/>
            <person name="Gomez Garrido J."/>
        </authorList>
    </citation>
    <scope>NUCLEOTIDE SEQUENCE</scope>
</reference>
<dbReference type="GO" id="GO:0030414">
    <property type="term" value="F:peptidase inhibitor activity"/>
    <property type="evidence" value="ECO:0007669"/>
    <property type="project" value="InterPro"/>
</dbReference>
<dbReference type="InterPro" id="IPR052424">
    <property type="entry name" value="Kielin_Chordin-BMP_Reg"/>
</dbReference>
<evidence type="ECO:0000313" key="5">
    <source>
        <dbReference type="EMBL" id="CAI9721442.1"/>
    </source>
</evidence>
<dbReference type="Pfam" id="PF05375">
    <property type="entry name" value="Pacifastin_I"/>
    <property type="match status" value="1"/>
</dbReference>
<sequence length="128" mass="14928">MQCSCNYNGKHYDIGSIWYNECNKCQCTSDGRVDCEQKTCDKPCTYKGKTYSVGEIFKDDCNACRCGQFGRVVCTKMYCPPTTCQYYGKTYKNRETFMAQDKCNVCRCTNGKLKCTNYDCYRPRPYYQ</sequence>
<feature type="domain" description="VWFC" evidence="4">
    <location>
        <begin position="44"/>
        <end position="108"/>
    </location>
</feature>
<dbReference type="Proteomes" id="UP001162480">
    <property type="component" value="Chromosome 4"/>
</dbReference>
<dbReference type="Pfam" id="PF23334">
    <property type="entry name" value="VWC2L_2nd"/>
    <property type="match status" value="1"/>
</dbReference>
<accession>A0AA36AV69</accession>
<organism evidence="5 6">
    <name type="scientific">Octopus vulgaris</name>
    <name type="common">Common octopus</name>
    <dbReference type="NCBI Taxonomy" id="6645"/>
    <lineage>
        <taxon>Eukaryota</taxon>
        <taxon>Metazoa</taxon>
        <taxon>Spiralia</taxon>
        <taxon>Lophotrochozoa</taxon>
        <taxon>Mollusca</taxon>
        <taxon>Cephalopoda</taxon>
        <taxon>Coleoidea</taxon>
        <taxon>Octopodiformes</taxon>
        <taxon>Octopoda</taxon>
        <taxon>Incirrata</taxon>
        <taxon>Octopodidae</taxon>
        <taxon>Octopus</taxon>
    </lineage>
</organism>
<dbReference type="InterPro" id="IPR001007">
    <property type="entry name" value="VWF_dom"/>
</dbReference>
<dbReference type="SMART" id="SM00215">
    <property type="entry name" value="VWC_out"/>
    <property type="match status" value="1"/>
</dbReference>
<evidence type="ECO:0000256" key="3">
    <source>
        <dbReference type="ARBA" id="ARBA00022729"/>
    </source>
</evidence>
<evidence type="ECO:0000313" key="6">
    <source>
        <dbReference type="Proteomes" id="UP001162480"/>
    </source>
</evidence>
<dbReference type="PANTHER" id="PTHR46698:SF4">
    <property type="entry name" value="CROSSVEINLESS 2"/>
    <property type="match status" value="1"/>
</dbReference>
<name>A0AA36AV69_OCTVU</name>
<keyword evidence="2" id="KW-0964">Secreted</keyword>
<comment type="subcellular location">
    <subcellularLocation>
        <location evidence="1">Secreted</location>
    </subcellularLocation>
</comment>
<evidence type="ECO:0000256" key="2">
    <source>
        <dbReference type="ARBA" id="ARBA00022525"/>
    </source>
</evidence>
<evidence type="ECO:0000256" key="1">
    <source>
        <dbReference type="ARBA" id="ARBA00004613"/>
    </source>
</evidence>
<evidence type="ECO:0000259" key="4">
    <source>
        <dbReference type="SMART" id="SM00215"/>
    </source>
</evidence>
<dbReference type="Gene3D" id="2.10.70.10">
    <property type="entry name" value="Complement Module, domain 1"/>
    <property type="match status" value="3"/>
</dbReference>
<dbReference type="AlphaFoldDB" id="A0AA36AV69"/>
<gene>
    <name evidence="5" type="ORF">OCTVUL_1B008111</name>
</gene>
<dbReference type="EMBL" id="OX597817">
    <property type="protein sequence ID" value="CAI9721442.1"/>
    <property type="molecule type" value="Genomic_DNA"/>
</dbReference>
<dbReference type="PANTHER" id="PTHR46698">
    <property type="entry name" value="CROSSVEINLESS 2"/>
    <property type="match status" value="1"/>
</dbReference>
<protein>
    <submittedName>
        <fullName evidence="5">Chordin</fullName>
    </submittedName>
</protein>
<dbReference type="GO" id="GO:0005576">
    <property type="term" value="C:extracellular region"/>
    <property type="evidence" value="ECO:0007669"/>
    <property type="project" value="UniProtKB-SubCell"/>
</dbReference>
<keyword evidence="3" id="KW-0732">Signal</keyword>
<dbReference type="SUPFAM" id="SSF57603">
    <property type="entry name" value="FnI-like domain"/>
    <property type="match status" value="3"/>
</dbReference>
<proteinExistence type="predicted"/>